<evidence type="ECO:0000256" key="1">
    <source>
        <dbReference type="SAM" id="MobiDB-lite"/>
    </source>
</evidence>
<feature type="transmembrane region" description="Helical" evidence="2">
    <location>
        <begin position="44"/>
        <end position="66"/>
    </location>
</feature>
<evidence type="ECO:0000313" key="4">
    <source>
        <dbReference type="Proteomes" id="UP000653358"/>
    </source>
</evidence>
<dbReference type="EMBL" id="WJBB01000015">
    <property type="protein sequence ID" value="MBC3797755.1"/>
    <property type="molecule type" value="Genomic_DNA"/>
</dbReference>
<keyword evidence="2" id="KW-0472">Membrane</keyword>
<feature type="compositionally biased region" description="Basic residues" evidence="1">
    <location>
        <begin position="189"/>
        <end position="202"/>
    </location>
</feature>
<proteinExistence type="predicted"/>
<feature type="transmembrane region" description="Helical" evidence="2">
    <location>
        <begin position="114"/>
        <end position="135"/>
    </location>
</feature>
<sequence>MNQIKRKRRLSPLEAAVLGNILYLVIVLIFKCVFDIIRTDNFDYLFNGVQLLAIGIFWMVLFVICFKNISRNEKPKIFKYIFFSLIPIVVLTVLLTAVSVLAPGQDTSSVWNQFAFLAAPTIFWYLPFGLIYQLIGSNISIFVFFGISLIFTVVFQMIGIVLGRIMGHKYLEESKAENEKEIQDDLNKKKEKKSTKKKSRLPKRTSIGIDGLSDEMINEGFTPKESVSMNMTGVIIEDAYPSVNDKELYIDNDRERLIDPQTPKNETGLFERIASVDEQTAFSTEIESIKPKRMPEITAKDNERTEKTTVADEWDVTEPMTLEQAEEEMRKHQESNDKSFLKETSAIRIINEEDIEEYYRNKK</sequence>
<dbReference type="Proteomes" id="UP000653358">
    <property type="component" value="Unassembled WGS sequence"/>
</dbReference>
<feature type="transmembrane region" description="Helical" evidence="2">
    <location>
        <begin position="21"/>
        <end position="38"/>
    </location>
</feature>
<keyword evidence="4" id="KW-1185">Reference proteome</keyword>
<accession>A0ABR6WNL6</accession>
<feature type="transmembrane region" description="Helical" evidence="2">
    <location>
        <begin position="142"/>
        <end position="166"/>
    </location>
</feature>
<feature type="transmembrane region" description="Helical" evidence="2">
    <location>
        <begin position="78"/>
        <end position="102"/>
    </location>
</feature>
<evidence type="ECO:0000256" key="2">
    <source>
        <dbReference type="SAM" id="Phobius"/>
    </source>
</evidence>
<reference evidence="3 4" key="1">
    <citation type="journal article" date="2020" name="mSystems">
        <title>Defining Genomic and Predicted Metabolic Features of the Acetobacterium Genus.</title>
        <authorList>
            <person name="Ross D.E."/>
            <person name="Marshall C.W."/>
            <person name="Gulliver D."/>
            <person name="May H.D."/>
            <person name="Norman R.S."/>
        </authorList>
    </citation>
    <scope>NUCLEOTIDE SEQUENCE [LARGE SCALE GENOMIC DNA]</scope>
    <source>
        <strain evidence="3 4">DSM 9173</strain>
    </source>
</reference>
<protein>
    <submittedName>
        <fullName evidence="3">Uncharacterized protein</fullName>
    </submittedName>
</protein>
<name>A0ABR6WNL6_9FIRM</name>
<keyword evidence="2" id="KW-1133">Transmembrane helix</keyword>
<feature type="region of interest" description="Disordered" evidence="1">
    <location>
        <begin position="181"/>
        <end position="202"/>
    </location>
</feature>
<organism evidence="3 4">
    <name type="scientific">Acetobacterium tundrae</name>
    <dbReference type="NCBI Taxonomy" id="132932"/>
    <lineage>
        <taxon>Bacteria</taxon>
        <taxon>Bacillati</taxon>
        <taxon>Bacillota</taxon>
        <taxon>Clostridia</taxon>
        <taxon>Eubacteriales</taxon>
        <taxon>Eubacteriaceae</taxon>
        <taxon>Acetobacterium</taxon>
    </lineage>
</organism>
<evidence type="ECO:0000313" key="3">
    <source>
        <dbReference type="EMBL" id="MBC3797755.1"/>
    </source>
</evidence>
<keyword evidence="2" id="KW-0812">Transmembrane</keyword>
<comment type="caution">
    <text evidence="3">The sequence shown here is derived from an EMBL/GenBank/DDBJ whole genome shotgun (WGS) entry which is preliminary data.</text>
</comment>
<gene>
    <name evidence="3" type="ORF">GH807_11945</name>
</gene>
<dbReference type="RefSeq" id="WP_148604791.1">
    <property type="nucleotide sequence ID" value="NZ_RXYB01000016.1"/>
</dbReference>